<dbReference type="InterPro" id="IPR004424">
    <property type="entry name" value="IspE"/>
</dbReference>
<dbReference type="SUPFAM" id="SSF54211">
    <property type="entry name" value="Ribosomal protein S5 domain 2-like"/>
    <property type="match status" value="1"/>
</dbReference>
<dbReference type="GO" id="GO:0016114">
    <property type="term" value="P:terpenoid biosynthetic process"/>
    <property type="evidence" value="ECO:0007669"/>
    <property type="project" value="UniProtKB-UniRule"/>
</dbReference>
<dbReference type="GO" id="GO:0005524">
    <property type="term" value="F:ATP binding"/>
    <property type="evidence" value="ECO:0007669"/>
    <property type="project" value="UniProtKB-UniRule"/>
</dbReference>
<dbReference type="HOGENOM" id="CLU_053057_1_1_9"/>
<keyword evidence="9" id="KW-0414">Isoprene biosynthesis</keyword>
<feature type="binding site" evidence="9">
    <location>
        <begin position="98"/>
        <end position="108"/>
    </location>
    <ligand>
        <name>ATP</name>
        <dbReference type="ChEBI" id="CHEBI:30616"/>
    </ligand>
</feature>
<dbReference type="GO" id="GO:0050515">
    <property type="term" value="F:4-(cytidine 5'-diphospho)-2-C-methyl-D-erythritol kinase activity"/>
    <property type="evidence" value="ECO:0007669"/>
    <property type="project" value="UniProtKB-UniRule"/>
</dbReference>
<feature type="domain" description="GHMP kinase C-terminal" evidence="11">
    <location>
        <begin position="204"/>
        <end position="280"/>
    </location>
</feature>
<dbReference type="NCBIfam" id="TIGR00154">
    <property type="entry name" value="ispE"/>
    <property type="match status" value="1"/>
</dbReference>
<evidence type="ECO:0000256" key="8">
    <source>
        <dbReference type="ARBA" id="ARBA00032554"/>
    </source>
</evidence>
<name>B6G0G0_PEPHT</name>
<comment type="catalytic activity">
    <reaction evidence="9">
        <text>4-CDP-2-C-methyl-D-erythritol + ATP = 4-CDP-2-C-methyl-D-erythritol 2-phosphate + ADP + H(+)</text>
        <dbReference type="Rhea" id="RHEA:18437"/>
        <dbReference type="ChEBI" id="CHEBI:15378"/>
        <dbReference type="ChEBI" id="CHEBI:30616"/>
        <dbReference type="ChEBI" id="CHEBI:57823"/>
        <dbReference type="ChEBI" id="CHEBI:57919"/>
        <dbReference type="ChEBI" id="CHEBI:456216"/>
        <dbReference type="EC" id="2.7.1.148"/>
    </reaction>
</comment>
<dbReference type="GO" id="GO:0019288">
    <property type="term" value="P:isopentenyl diphosphate biosynthetic process, methylerythritol 4-phosphate pathway"/>
    <property type="evidence" value="ECO:0007669"/>
    <property type="project" value="UniProtKB-UniRule"/>
</dbReference>
<dbReference type="InterPro" id="IPR036554">
    <property type="entry name" value="GHMP_kinase_C_sf"/>
</dbReference>
<dbReference type="InterPro" id="IPR013750">
    <property type="entry name" value="GHMP_kinase_C_dom"/>
</dbReference>
<evidence type="ECO:0000256" key="2">
    <source>
        <dbReference type="ARBA" id="ARBA00012052"/>
    </source>
</evidence>
<reference evidence="12 13" key="2">
    <citation type="submission" date="2008-10" db="EMBL/GenBank/DDBJ databases">
        <title>Draft genome sequence of Clostridium hiranonis (DSM 13275).</title>
        <authorList>
            <person name="Sudarsanam P."/>
            <person name="Ley R."/>
            <person name="Guruge J."/>
            <person name="Turnbaugh P.J."/>
            <person name="Mahowald M."/>
            <person name="Liep D."/>
            <person name="Gordon J."/>
        </authorList>
    </citation>
    <scope>NUCLEOTIDE SEQUENCE [LARGE SCALE GENOMIC DNA]</scope>
    <source>
        <strain evidence="12 13">DSM 13275</strain>
    </source>
</reference>
<dbReference type="Pfam" id="PF08544">
    <property type="entry name" value="GHMP_kinases_C"/>
    <property type="match status" value="1"/>
</dbReference>
<keyword evidence="13" id="KW-1185">Reference proteome</keyword>
<reference evidence="12 13" key="1">
    <citation type="submission" date="2008-09" db="EMBL/GenBank/DDBJ databases">
        <authorList>
            <person name="Fulton L."/>
            <person name="Clifton S."/>
            <person name="Fulton B."/>
            <person name="Xu J."/>
            <person name="Minx P."/>
            <person name="Pepin K.H."/>
            <person name="Johnson M."/>
            <person name="Thiruvilangam P."/>
            <person name="Bhonagiri V."/>
            <person name="Nash W.E."/>
            <person name="Mardis E.R."/>
            <person name="Wilson R.K."/>
        </authorList>
    </citation>
    <scope>NUCLEOTIDE SEQUENCE [LARGE SCALE GENOMIC DNA]</scope>
    <source>
        <strain evidence="12 13">DSM 13275</strain>
    </source>
</reference>
<evidence type="ECO:0000313" key="13">
    <source>
        <dbReference type="Proteomes" id="UP000003178"/>
    </source>
</evidence>
<dbReference type="STRING" id="500633.CLOHIR_01616"/>
<keyword evidence="6 9" id="KW-0418">Kinase</keyword>
<proteinExistence type="inferred from homology"/>
<keyword evidence="7 9" id="KW-0067">ATP-binding</keyword>
<dbReference type="InterPro" id="IPR020568">
    <property type="entry name" value="Ribosomal_Su5_D2-typ_SF"/>
</dbReference>
<protein>
    <recommendedName>
        <fullName evidence="3 9">4-diphosphocytidyl-2-C-methyl-D-erythritol kinase</fullName>
        <shortName evidence="9">CMK</shortName>
        <ecNumber evidence="2 9">2.7.1.148</ecNumber>
    </recommendedName>
    <alternativeName>
        <fullName evidence="8 9">4-(cytidine-5'-diphospho)-2-C-methyl-D-erythritol kinase</fullName>
    </alternativeName>
</protein>
<evidence type="ECO:0000313" key="12">
    <source>
        <dbReference type="EMBL" id="EEA84770.1"/>
    </source>
</evidence>
<comment type="similarity">
    <text evidence="1 9">Belongs to the GHMP kinase family. IspE subfamily.</text>
</comment>
<dbReference type="SUPFAM" id="SSF55060">
    <property type="entry name" value="GHMP Kinase, C-terminal domain"/>
    <property type="match status" value="1"/>
</dbReference>
<feature type="active site" evidence="9">
    <location>
        <position position="14"/>
    </location>
</feature>
<evidence type="ECO:0000256" key="1">
    <source>
        <dbReference type="ARBA" id="ARBA00009684"/>
    </source>
</evidence>
<organism evidence="12 13">
    <name type="scientific">Peptacetobacter hiranonis (strain DSM 13275 / JCM 10541 / KCTC 15199 / TO-931)</name>
    <name type="common">Clostridium hiranonis</name>
    <dbReference type="NCBI Taxonomy" id="500633"/>
    <lineage>
        <taxon>Bacteria</taxon>
        <taxon>Bacillati</taxon>
        <taxon>Bacillota</taxon>
        <taxon>Clostridia</taxon>
        <taxon>Peptostreptococcales</taxon>
        <taxon>Peptostreptococcaceae</taxon>
        <taxon>Peptacetobacter</taxon>
    </lineage>
</organism>
<evidence type="ECO:0000256" key="5">
    <source>
        <dbReference type="ARBA" id="ARBA00022741"/>
    </source>
</evidence>
<keyword evidence="4 9" id="KW-0808">Transferase</keyword>
<dbReference type="UniPathway" id="UPA00056">
    <property type="reaction ID" value="UER00094"/>
</dbReference>
<evidence type="ECO:0000256" key="7">
    <source>
        <dbReference type="ARBA" id="ARBA00022840"/>
    </source>
</evidence>
<dbReference type="Gene3D" id="3.30.70.890">
    <property type="entry name" value="GHMP kinase, C-terminal domain"/>
    <property type="match status" value="1"/>
</dbReference>
<dbReference type="OrthoDB" id="9809438at2"/>
<sequence length="299" mass="33249">MSEDSEMKVKCRAKINLSIDVLGKLPNGYHLVEMIMQSIDLYDILDITERNDGKIILKSKSKEIPVNENNIVYKAANLLKERTGVKKGAEIFIDKRIPVAAGMAGGSTNAAGTLVALNKIWKLGLSEKELKEIGFELGADVPFCISGGAVLAENLGEKLTDIKGLNDDIYVLVCKPELFVSTKEVYNKFDMSNVSKRPDNKYLIECLKEDKIDELAKNMCNVLESVTSLMHPEIEDIENIMKRSDVLGTMMSGSGPTVFGLFDSQDEAEKAKRELLDKYKQVYLVRSAERGIELNGKFN</sequence>
<dbReference type="eggNOG" id="COG1947">
    <property type="taxonomic scope" value="Bacteria"/>
</dbReference>
<dbReference type="PIRSF" id="PIRSF010376">
    <property type="entry name" value="IspE"/>
    <property type="match status" value="1"/>
</dbReference>
<comment type="function">
    <text evidence="9">Catalyzes the phosphorylation of the position 2 hydroxy group of 4-diphosphocytidyl-2C-methyl-D-erythritol.</text>
</comment>
<comment type="caution">
    <text evidence="12">The sequence shown here is derived from an EMBL/GenBank/DDBJ whole genome shotgun (WGS) entry which is preliminary data.</text>
</comment>
<dbReference type="InterPro" id="IPR006204">
    <property type="entry name" value="GHMP_kinase_N_dom"/>
</dbReference>
<feature type="active site" evidence="9">
    <location>
        <position position="140"/>
    </location>
</feature>
<dbReference type="EMBL" id="ABWP01000065">
    <property type="protein sequence ID" value="EEA84770.1"/>
    <property type="molecule type" value="Genomic_DNA"/>
</dbReference>
<accession>B6G0G0</accession>
<keyword evidence="5 9" id="KW-0547">Nucleotide-binding</keyword>
<evidence type="ECO:0000259" key="11">
    <source>
        <dbReference type="Pfam" id="PF08544"/>
    </source>
</evidence>
<dbReference type="InterPro" id="IPR014721">
    <property type="entry name" value="Ribsml_uS5_D2-typ_fold_subgr"/>
</dbReference>
<dbReference type="HAMAP" id="MF_00061">
    <property type="entry name" value="IspE"/>
    <property type="match status" value="1"/>
</dbReference>
<comment type="pathway">
    <text evidence="9">Isoprenoid biosynthesis; isopentenyl diphosphate biosynthesis via DXP pathway; isopentenyl diphosphate from 1-deoxy-D-xylulose 5-phosphate: step 3/6.</text>
</comment>
<evidence type="ECO:0000259" key="10">
    <source>
        <dbReference type="Pfam" id="PF00288"/>
    </source>
</evidence>
<feature type="domain" description="GHMP kinase N-terminal" evidence="10">
    <location>
        <begin position="70"/>
        <end position="148"/>
    </location>
</feature>
<dbReference type="Proteomes" id="UP000003178">
    <property type="component" value="Unassembled WGS sequence"/>
</dbReference>
<dbReference type="Gene3D" id="3.30.230.10">
    <property type="match status" value="1"/>
</dbReference>
<dbReference type="PANTHER" id="PTHR43527:SF2">
    <property type="entry name" value="4-DIPHOSPHOCYTIDYL-2-C-METHYL-D-ERYTHRITOL KINASE, CHLOROPLASTIC"/>
    <property type="match status" value="1"/>
</dbReference>
<dbReference type="EC" id="2.7.1.148" evidence="2 9"/>
<dbReference type="PANTHER" id="PTHR43527">
    <property type="entry name" value="4-DIPHOSPHOCYTIDYL-2-C-METHYL-D-ERYTHRITOL KINASE, CHLOROPLASTIC"/>
    <property type="match status" value="1"/>
</dbReference>
<dbReference type="AlphaFoldDB" id="B6G0G0"/>
<evidence type="ECO:0000256" key="9">
    <source>
        <dbReference type="HAMAP-Rule" id="MF_00061"/>
    </source>
</evidence>
<evidence type="ECO:0000256" key="4">
    <source>
        <dbReference type="ARBA" id="ARBA00022679"/>
    </source>
</evidence>
<evidence type="ECO:0000256" key="6">
    <source>
        <dbReference type="ARBA" id="ARBA00022777"/>
    </source>
</evidence>
<gene>
    <name evidence="9 12" type="primary">ispE</name>
    <name evidence="12" type="ORF">CLOHIR_01616</name>
</gene>
<evidence type="ECO:0000256" key="3">
    <source>
        <dbReference type="ARBA" id="ARBA00017473"/>
    </source>
</evidence>
<dbReference type="Pfam" id="PF00288">
    <property type="entry name" value="GHMP_kinases_N"/>
    <property type="match status" value="1"/>
</dbReference>